<dbReference type="Pfam" id="PF07791">
    <property type="entry name" value="Imm11"/>
    <property type="match status" value="1"/>
</dbReference>
<evidence type="ECO:0000313" key="3">
    <source>
        <dbReference type="Proteomes" id="UP000321863"/>
    </source>
</evidence>
<dbReference type="RefSeq" id="WP_146944436.1">
    <property type="nucleotide sequence ID" value="NZ_BJYJ01000044.1"/>
</dbReference>
<feature type="domain" description="Immunity MXAN-0049 protein" evidence="1">
    <location>
        <begin position="42"/>
        <end position="171"/>
    </location>
</feature>
<dbReference type="AlphaFoldDB" id="A0A511YS94"/>
<protein>
    <recommendedName>
        <fullName evidence="1">Immunity MXAN-0049 protein domain-containing protein</fullName>
    </recommendedName>
</protein>
<accession>A0A511YS94</accession>
<sequence>MKVYRIRLNVDKGFAYLESEGFDFEIRRQIYMGEKINTISNEKFIVKTKKGEYPDFMGSSSIPFISDKFKKVIENHSEINNINFLPTKIEKENYWLLNIIGYLDCFDKEKSTFSTFNNGEPDEIHNIVFLEENIPSVSIFKIKESPINIFITDEFKKVIEENHISGVSFLENTDLTFG</sequence>
<name>A0A511YS94_9FLAO</name>
<keyword evidence="3" id="KW-1185">Reference proteome</keyword>
<reference evidence="2 3" key="1">
    <citation type="submission" date="2019-07" db="EMBL/GenBank/DDBJ databases">
        <title>Whole genome shotgun sequence of Chryseobacterium hagamense NBRC 105253.</title>
        <authorList>
            <person name="Hosoyama A."/>
            <person name="Uohara A."/>
            <person name="Ohji S."/>
            <person name="Ichikawa N."/>
        </authorList>
    </citation>
    <scope>NUCLEOTIDE SEQUENCE [LARGE SCALE GENOMIC DNA]</scope>
    <source>
        <strain evidence="2 3">NBRC 105253</strain>
    </source>
</reference>
<gene>
    <name evidence="2" type="ORF">CHA01nite_38110</name>
</gene>
<proteinExistence type="predicted"/>
<dbReference type="EMBL" id="BJYJ01000044">
    <property type="protein sequence ID" value="GEN78071.1"/>
    <property type="molecule type" value="Genomic_DNA"/>
</dbReference>
<evidence type="ECO:0000313" key="2">
    <source>
        <dbReference type="EMBL" id="GEN78071.1"/>
    </source>
</evidence>
<comment type="caution">
    <text evidence="2">The sequence shown here is derived from an EMBL/GenBank/DDBJ whole genome shotgun (WGS) entry which is preliminary data.</text>
</comment>
<dbReference type="InterPro" id="IPR012433">
    <property type="entry name" value="Imm11"/>
</dbReference>
<evidence type="ECO:0000259" key="1">
    <source>
        <dbReference type="Pfam" id="PF07791"/>
    </source>
</evidence>
<dbReference type="OrthoDB" id="824604at2"/>
<dbReference type="Proteomes" id="UP000321863">
    <property type="component" value="Unassembled WGS sequence"/>
</dbReference>
<organism evidence="2 3">
    <name type="scientific">Chryseobacterium hagamense</name>
    <dbReference type="NCBI Taxonomy" id="395935"/>
    <lineage>
        <taxon>Bacteria</taxon>
        <taxon>Pseudomonadati</taxon>
        <taxon>Bacteroidota</taxon>
        <taxon>Flavobacteriia</taxon>
        <taxon>Flavobacteriales</taxon>
        <taxon>Weeksellaceae</taxon>
        <taxon>Chryseobacterium group</taxon>
        <taxon>Chryseobacterium</taxon>
    </lineage>
</organism>